<dbReference type="InterPro" id="IPR012338">
    <property type="entry name" value="Beta-lactam/transpept-like"/>
</dbReference>
<accession>A0A1F6CBG6</accession>
<dbReference type="InterPro" id="IPR001967">
    <property type="entry name" value="Peptidase_S11_N"/>
</dbReference>
<dbReference type="GO" id="GO:0071555">
    <property type="term" value="P:cell wall organization"/>
    <property type="evidence" value="ECO:0007669"/>
    <property type="project" value="UniProtKB-KW"/>
</dbReference>
<comment type="caution">
    <text evidence="12">The sequence shown here is derived from an EMBL/GenBank/DDBJ whole genome shotgun (WGS) entry which is preliminary data.</text>
</comment>
<evidence type="ECO:0000256" key="7">
    <source>
        <dbReference type="PIRSR" id="PIRSR618044-1"/>
    </source>
</evidence>
<dbReference type="Proteomes" id="UP000178606">
    <property type="component" value="Unassembled WGS sequence"/>
</dbReference>
<evidence type="ECO:0000256" key="10">
    <source>
        <dbReference type="SAM" id="SignalP"/>
    </source>
</evidence>
<dbReference type="PANTHER" id="PTHR21581">
    <property type="entry name" value="D-ALANYL-D-ALANINE CARBOXYPEPTIDASE"/>
    <property type="match status" value="1"/>
</dbReference>
<evidence type="ECO:0000256" key="8">
    <source>
        <dbReference type="PIRSR" id="PIRSR618044-2"/>
    </source>
</evidence>
<dbReference type="Gene3D" id="3.40.710.10">
    <property type="entry name" value="DD-peptidase/beta-lactamase superfamily"/>
    <property type="match status" value="1"/>
</dbReference>
<keyword evidence="4" id="KW-0133">Cell shape</keyword>
<dbReference type="SUPFAM" id="SSF56601">
    <property type="entry name" value="beta-lactamase/transpeptidase-like"/>
    <property type="match status" value="1"/>
</dbReference>
<keyword evidence="5" id="KW-0573">Peptidoglycan synthesis</keyword>
<dbReference type="EMBL" id="MFKF01000319">
    <property type="protein sequence ID" value="OGG46400.1"/>
    <property type="molecule type" value="Genomic_DNA"/>
</dbReference>
<keyword evidence="2 10" id="KW-0732">Signal</keyword>
<keyword evidence="6" id="KW-0961">Cell wall biogenesis/degradation</keyword>
<dbReference type="PANTHER" id="PTHR21581:SF26">
    <property type="entry name" value="D-ALANYL-D-ALANINE ENDOPEPTIDASE"/>
    <property type="match status" value="1"/>
</dbReference>
<dbReference type="GO" id="GO:0006508">
    <property type="term" value="P:proteolysis"/>
    <property type="evidence" value="ECO:0007669"/>
    <property type="project" value="InterPro"/>
</dbReference>
<evidence type="ECO:0000256" key="3">
    <source>
        <dbReference type="ARBA" id="ARBA00022801"/>
    </source>
</evidence>
<feature type="signal peptide" evidence="10">
    <location>
        <begin position="1"/>
        <end position="29"/>
    </location>
</feature>
<feature type="active site" description="Proton acceptor" evidence="7">
    <location>
        <position position="87"/>
    </location>
</feature>
<feature type="active site" description="Acyl-ester intermediate" evidence="7">
    <location>
        <position position="84"/>
    </location>
</feature>
<evidence type="ECO:0000256" key="6">
    <source>
        <dbReference type="ARBA" id="ARBA00023316"/>
    </source>
</evidence>
<feature type="domain" description="Peptidase S11 D-alanyl-D-alanine carboxypeptidase A N-terminal" evidence="11">
    <location>
        <begin position="54"/>
        <end position="273"/>
    </location>
</feature>
<dbReference type="AlphaFoldDB" id="A0A1F6CBG6"/>
<sequence length="293" mass="31793">MGRMVMRSWGIAWMGVALCAALLLTSAHEADAKARKSRRGKSQVKKAALSSSGPLSAISAVAFDVQTGDILYGKNPERIQPIASITKLMSALVFLDAHPDLSRTIRISAESLALPGRKRFRVGEQVMAYDLLCAALIPSDNVAAKMLALSTGSEQAFVENMNLKARALGLSGTHFADPTGLNPDNVSTAMDCARLVSIAARDERISQIMRTQDYAFRSDRSLHRIHTTNRLLKTDLDIVGGKTGFIRQSGYCLATFVRGENQREVAAAVLGARSNSKRFADMQRLLNKALGKE</sequence>
<reference evidence="12 13" key="1">
    <citation type="journal article" date="2016" name="Nat. Commun.">
        <title>Thousands of microbial genomes shed light on interconnected biogeochemical processes in an aquifer system.</title>
        <authorList>
            <person name="Anantharaman K."/>
            <person name="Brown C.T."/>
            <person name="Hug L.A."/>
            <person name="Sharon I."/>
            <person name="Castelle C.J."/>
            <person name="Probst A.J."/>
            <person name="Thomas B.C."/>
            <person name="Singh A."/>
            <person name="Wilkins M.J."/>
            <person name="Karaoz U."/>
            <person name="Brodie E.L."/>
            <person name="Williams K.H."/>
            <person name="Hubbard S.S."/>
            <person name="Banfield J.F."/>
        </authorList>
    </citation>
    <scope>NUCLEOTIDE SEQUENCE [LARGE SCALE GENOMIC DNA]</scope>
    <source>
        <strain evidence="13">RIFCSPLOWO2_12_FULL_64_10</strain>
    </source>
</reference>
<dbReference type="GO" id="GO:0009252">
    <property type="term" value="P:peptidoglycan biosynthetic process"/>
    <property type="evidence" value="ECO:0007669"/>
    <property type="project" value="UniProtKB-KW"/>
</dbReference>
<evidence type="ECO:0000313" key="13">
    <source>
        <dbReference type="Proteomes" id="UP000178606"/>
    </source>
</evidence>
<proteinExistence type="inferred from homology"/>
<protein>
    <recommendedName>
        <fullName evidence="11">Peptidase S11 D-alanyl-D-alanine carboxypeptidase A N-terminal domain-containing protein</fullName>
    </recommendedName>
</protein>
<evidence type="ECO:0000256" key="9">
    <source>
        <dbReference type="RuleBase" id="RU004016"/>
    </source>
</evidence>
<comment type="similarity">
    <text evidence="1 9">Belongs to the peptidase S11 family.</text>
</comment>
<dbReference type="Pfam" id="PF00768">
    <property type="entry name" value="Peptidase_S11"/>
    <property type="match status" value="1"/>
</dbReference>
<organism evidence="12 13">
    <name type="scientific">Handelsmanbacteria sp. (strain RIFCSPLOWO2_12_FULL_64_10)</name>
    <dbReference type="NCBI Taxonomy" id="1817868"/>
    <lineage>
        <taxon>Bacteria</taxon>
        <taxon>Candidatus Handelsmaniibacteriota</taxon>
    </lineage>
</organism>
<dbReference type="GO" id="GO:0008360">
    <property type="term" value="P:regulation of cell shape"/>
    <property type="evidence" value="ECO:0007669"/>
    <property type="project" value="UniProtKB-KW"/>
</dbReference>
<feature type="binding site" evidence="8">
    <location>
        <position position="242"/>
    </location>
    <ligand>
        <name>substrate</name>
    </ligand>
</feature>
<dbReference type="PRINTS" id="PR00725">
    <property type="entry name" value="DADACBPTASE1"/>
</dbReference>
<dbReference type="GO" id="GO:0009002">
    <property type="term" value="F:serine-type D-Ala-D-Ala carboxypeptidase activity"/>
    <property type="evidence" value="ECO:0007669"/>
    <property type="project" value="InterPro"/>
</dbReference>
<evidence type="ECO:0000256" key="5">
    <source>
        <dbReference type="ARBA" id="ARBA00022984"/>
    </source>
</evidence>
<keyword evidence="3" id="KW-0378">Hydrolase</keyword>
<evidence type="ECO:0000256" key="2">
    <source>
        <dbReference type="ARBA" id="ARBA00022729"/>
    </source>
</evidence>
<feature type="active site" evidence="7">
    <location>
        <position position="139"/>
    </location>
</feature>
<evidence type="ECO:0000256" key="4">
    <source>
        <dbReference type="ARBA" id="ARBA00022960"/>
    </source>
</evidence>
<feature type="chain" id="PRO_5009523360" description="Peptidase S11 D-alanyl-D-alanine carboxypeptidase A N-terminal domain-containing protein" evidence="10">
    <location>
        <begin position="30"/>
        <end position="293"/>
    </location>
</feature>
<evidence type="ECO:0000313" key="12">
    <source>
        <dbReference type="EMBL" id="OGG46400.1"/>
    </source>
</evidence>
<dbReference type="InterPro" id="IPR018044">
    <property type="entry name" value="Peptidase_S11"/>
</dbReference>
<gene>
    <name evidence="12" type="ORF">A3F84_19560</name>
</gene>
<evidence type="ECO:0000259" key="11">
    <source>
        <dbReference type="Pfam" id="PF00768"/>
    </source>
</evidence>
<name>A0A1F6CBG6_HANXR</name>
<evidence type="ECO:0000256" key="1">
    <source>
        <dbReference type="ARBA" id="ARBA00007164"/>
    </source>
</evidence>